<sequence>MKSYPDYAKLLNTQSLKVNYCSWTGDFKSHMCYMESRYFQQADKNKEGEILQKQRMEQNLKYYGLKHQDTLYASSQAGNLKDVQK</sequence>
<accession>A0A4Z1ERJ2</accession>
<name>A0A4Z1ERJ2_9HELO</name>
<proteinExistence type="predicted"/>
<evidence type="ECO:0000313" key="2">
    <source>
        <dbReference type="Proteomes" id="UP000297777"/>
    </source>
</evidence>
<dbReference type="AlphaFoldDB" id="A0A4Z1ERJ2"/>
<comment type="caution">
    <text evidence="1">The sequence shown here is derived from an EMBL/GenBank/DDBJ whole genome shotgun (WGS) entry which is preliminary data.</text>
</comment>
<gene>
    <name evidence="1" type="ORF">BTUL_0058g00250</name>
</gene>
<dbReference type="Proteomes" id="UP000297777">
    <property type="component" value="Unassembled WGS sequence"/>
</dbReference>
<evidence type="ECO:0000313" key="1">
    <source>
        <dbReference type="EMBL" id="TGO14100.1"/>
    </source>
</evidence>
<dbReference type="EMBL" id="PQXH01000058">
    <property type="protein sequence ID" value="TGO14100.1"/>
    <property type="molecule type" value="Genomic_DNA"/>
</dbReference>
<protein>
    <submittedName>
        <fullName evidence="1">Uncharacterized protein</fullName>
    </submittedName>
</protein>
<organism evidence="1 2">
    <name type="scientific">Botrytis tulipae</name>
    <dbReference type="NCBI Taxonomy" id="87230"/>
    <lineage>
        <taxon>Eukaryota</taxon>
        <taxon>Fungi</taxon>
        <taxon>Dikarya</taxon>
        <taxon>Ascomycota</taxon>
        <taxon>Pezizomycotina</taxon>
        <taxon>Leotiomycetes</taxon>
        <taxon>Helotiales</taxon>
        <taxon>Sclerotiniaceae</taxon>
        <taxon>Botrytis</taxon>
    </lineage>
</organism>
<keyword evidence="2" id="KW-1185">Reference proteome</keyword>
<reference evidence="1 2" key="1">
    <citation type="submission" date="2017-12" db="EMBL/GenBank/DDBJ databases">
        <title>Comparative genomics of Botrytis spp.</title>
        <authorList>
            <person name="Valero-Jimenez C.A."/>
            <person name="Tapia P."/>
            <person name="Veloso J."/>
            <person name="Silva-Moreno E."/>
            <person name="Staats M."/>
            <person name="Valdes J.H."/>
            <person name="Van Kan J.A.L."/>
        </authorList>
    </citation>
    <scope>NUCLEOTIDE SEQUENCE [LARGE SCALE GENOMIC DNA]</scope>
    <source>
        <strain evidence="1 2">Bt9001</strain>
    </source>
</reference>